<dbReference type="RefSeq" id="WP_390228176.1">
    <property type="nucleotide sequence ID" value="NZ_JBHSCN010000005.1"/>
</dbReference>
<dbReference type="Gene3D" id="3.20.20.140">
    <property type="entry name" value="Metal-dependent hydrolases"/>
    <property type="match status" value="1"/>
</dbReference>
<organism evidence="2 3">
    <name type="scientific">Gryllotalpicola reticulitermitis</name>
    <dbReference type="NCBI Taxonomy" id="1184153"/>
    <lineage>
        <taxon>Bacteria</taxon>
        <taxon>Bacillati</taxon>
        <taxon>Actinomycetota</taxon>
        <taxon>Actinomycetes</taxon>
        <taxon>Micrococcales</taxon>
        <taxon>Microbacteriaceae</taxon>
        <taxon>Gryllotalpicola</taxon>
    </lineage>
</organism>
<dbReference type="Proteomes" id="UP001595900">
    <property type="component" value="Unassembled WGS sequence"/>
</dbReference>
<keyword evidence="3" id="KW-1185">Reference proteome</keyword>
<evidence type="ECO:0000259" key="1">
    <source>
        <dbReference type="Pfam" id="PF04909"/>
    </source>
</evidence>
<sequence length="312" mass="33719">MLIDAYQHVGLPRFQSGDDALTALDTAGIDRALVCAFDTCPDLVEVHRTLLRAPDRIVACGLAQSGDRATVEARVRAQFEAGFSGLRLSGGDIERMPWLLDLIGDAGAIALVCSSDGLRREASALGRMLRDHPRSLVLGGHFAGPTDPAVFDSADVAALFAHERFAVIASRQGLFEPRVLDPWFDELLARVGTERLLWGSEAPVLYWRDETLRGSADWLESRIADPAQLAAIRGGNAERLLFARERPAPAPLELESDPMSLVDVKPAAMWPHGLSVPDPIAGRIVHHWLQSQGGGSTLNEFIAQVLDGALPS</sequence>
<accession>A0ABV8Q746</accession>
<name>A0ABV8Q746_9MICO</name>
<dbReference type="InterPro" id="IPR006680">
    <property type="entry name" value="Amidohydro-rel"/>
</dbReference>
<gene>
    <name evidence="2" type="ORF">ACFOYW_07290</name>
</gene>
<reference evidence="3" key="1">
    <citation type="journal article" date="2019" name="Int. J. Syst. Evol. Microbiol.">
        <title>The Global Catalogue of Microorganisms (GCM) 10K type strain sequencing project: providing services to taxonomists for standard genome sequencing and annotation.</title>
        <authorList>
            <consortium name="The Broad Institute Genomics Platform"/>
            <consortium name="The Broad Institute Genome Sequencing Center for Infectious Disease"/>
            <person name="Wu L."/>
            <person name="Ma J."/>
        </authorList>
    </citation>
    <scope>NUCLEOTIDE SEQUENCE [LARGE SCALE GENOMIC DNA]</scope>
    <source>
        <strain evidence="3">CGMCC 1.10363</strain>
    </source>
</reference>
<evidence type="ECO:0000313" key="3">
    <source>
        <dbReference type="Proteomes" id="UP001595900"/>
    </source>
</evidence>
<comment type="caution">
    <text evidence="2">The sequence shown here is derived from an EMBL/GenBank/DDBJ whole genome shotgun (WGS) entry which is preliminary data.</text>
</comment>
<dbReference type="EMBL" id="JBHSCN010000005">
    <property type="protein sequence ID" value="MFC4243173.1"/>
    <property type="molecule type" value="Genomic_DNA"/>
</dbReference>
<proteinExistence type="predicted"/>
<feature type="domain" description="Amidohydrolase-related" evidence="1">
    <location>
        <begin position="11"/>
        <end position="241"/>
    </location>
</feature>
<evidence type="ECO:0000313" key="2">
    <source>
        <dbReference type="EMBL" id="MFC4243173.1"/>
    </source>
</evidence>
<protein>
    <submittedName>
        <fullName evidence="2">Amidohydrolase family protein</fullName>
    </submittedName>
</protein>
<dbReference type="Pfam" id="PF04909">
    <property type="entry name" value="Amidohydro_2"/>
    <property type="match status" value="1"/>
</dbReference>
<dbReference type="InterPro" id="IPR032466">
    <property type="entry name" value="Metal_Hydrolase"/>
</dbReference>
<dbReference type="SUPFAM" id="SSF51556">
    <property type="entry name" value="Metallo-dependent hydrolases"/>
    <property type="match status" value="1"/>
</dbReference>